<comment type="caution">
    <text evidence="1">The sequence shown here is derived from an EMBL/GenBank/DDBJ whole genome shotgun (WGS) entry which is preliminary data.</text>
</comment>
<sequence>MSSFPNLIRQIVIFHSCAAAAPKRVGVVSSRRAENDFTWGRRRQENVMRTKVIFHTILFLAIASGLSSARALTREEVVAKIQAAGYTQVSDIKSTAEGTTAKAVKNGKDVRLVVDSAGQIKEQK</sequence>
<protein>
    <recommendedName>
        <fullName evidence="3">PepSY domain-containing protein</fullName>
    </recommendedName>
</protein>
<evidence type="ECO:0000313" key="2">
    <source>
        <dbReference type="Proteomes" id="UP001565369"/>
    </source>
</evidence>
<organism evidence="1 2">
    <name type="scientific">Bradyrhizobium ottawaense</name>
    <dbReference type="NCBI Taxonomy" id="931866"/>
    <lineage>
        <taxon>Bacteria</taxon>
        <taxon>Pseudomonadati</taxon>
        <taxon>Pseudomonadota</taxon>
        <taxon>Alphaproteobacteria</taxon>
        <taxon>Hyphomicrobiales</taxon>
        <taxon>Nitrobacteraceae</taxon>
        <taxon>Bradyrhizobium</taxon>
    </lineage>
</organism>
<gene>
    <name evidence="1" type="ORF">ABIG07_005421</name>
</gene>
<accession>A0ABV4FXZ3</accession>
<keyword evidence="2" id="KW-1185">Reference proteome</keyword>
<proteinExistence type="predicted"/>
<evidence type="ECO:0008006" key="3">
    <source>
        <dbReference type="Google" id="ProtNLM"/>
    </source>
</evidence>
<dbReference type="EMBL" id="JBGBZJ010000003">
    <property type="protein sequence ID" value="MEY9456473.1"/>
    <property type="molecule type" value="Genomic_DNA"/>
</dbReference>
<dbReference type="Proteomes" id="UP001565369">
    <property type="component" value="Unassembled WGS sequence"/>
</dbReference>
<name>A0ABV4FXZ3_9BRAD</name>
<reference evidence="1 2" key="1">
    <citation type="submission" date="2024-07" db="EMBL/GenBank/DDBJ databases">
        <title>Genomic Encyclopedia of Type Strains, Phase V (KMG-V): Genome sequencing to study the core and pangenomes of soil and plant-associated prokaryotes.</title>
        <authorList>
            <person name="Whitman W."/>
        </authorList>
    </citation>
    <scope>NUCLEOTIDE SEQUENCE [LARGE SCALE GENOMIC DNA]</scope>
    <source>
        <strain evidence="1 2">USDA 152</strain>
    </source>
</reference>
<evidence type="ECO:0000313" key="1">
    <source>
        <dbReference type="EMBL" id="MEY9456473.1"/>
    </source>
</evidence>